<sequence>MSRPIPIFYEDDWGAVKEFGLHELLVSSIADAKKVDYWTLRPRFEAIPNNAAADCLKESRPAKNKLLRDRLLLKVARLPSPDGRDCVRRKVPSFDECVNAIASAT</sequence>
<keyword evidence="2" id="KW-1185">Reference proteome</keyword>
<protein>
    <submittedName>
        <fullName evidence="1">Uncharacterized protein</fullName>
    </submittedName>
</protein>
<dbReference type="AlphaFoldDB" id="A6G9X1"/>
<reference evidence="1 2" key="1">
    <citation type="submission" date="2007-06" db="EMBL/GenBank/DDBJ databases">
        <authorList>
            <person name="Shimkets L."/>
            <person name="Ferriera S."/>
            <person name="Johnson J."/>
            <person name="Kravitz S."/>
            <person name="Beeson K."/>
            <person name="Sutton G."/>
            <person name="Rogers Y.-H."/>
            <person name="Friedman R."/>
            <person name="Frazier M."/>
            <person name="Venter J.C."/>
        </authorList>
    </citation>
    <scope>NUCLEOTIDE SEQUENCE [LARGE SCALE GENOMIC DNA]</scope>
    <source>
        <strain evidence="1 2">SIR-1</strain>
    </source>
</reference>
<dbReference type="EMBL" id="ABCS01000048">
    <property type="protein sequence ID" value="EDM77296.1"/>
    <property type="molecule type" value="Genomic_DNA"/>
</dbReference>
<gene>
    <name evidence="1" type="ORF">PPSIR1_26303</name>
</gene>
<dbReference type="RefSeq" id="WP_006973513.1">
    <property type="nucleotide sequence ID" value="NZ_ABCS01000048.1"/>
</dbReference>
<evidence type="ECO:0000313" key="2">
    <source>
        <dbReference type="Proteomes" id="UP000005801"/>
    </source>
</evidence>
<name>A6G9X1_9BACT</name>
<dbReference type="OrthoDB" id="9995847at2"/>
<dbReference type="Proteomes" id="UP000005801">
    <property type="component" value="Unassembled WGS sequence"/>
</dbReference>
<organism evidence="1 2">
    <name type="scientific">Plesiocystis pacifica SIR-1</name>
    <dbReference type="NCBI Taxonomy" id="391625"/>
    <lineage>
        <taxon>Bacteria</taxon>
        <taxon>Pseudomonadati</taxon>
        <taxon>Myxococcota</taxon>
        <taxon>Polyangia</taxon>
        <taxon>Nannocystales</taxon>
        <taxon>Nannocystaceae</taxon>
        <taxon>Plesiocystis</taxon>
    </lineage>
</organism>
<accession>A6G9X1</accession>
<dbReference type="STRING" id="391625.PPSIR1_26303"/>
<proteinExistence type="predicted"/>
<comment type="caution">
    <text evidence="1">The sequence shown here is derived from an EMBL/GenBank/DDBJ whole genome shotgun (WGS) entry which is preliminary data.</text>
</comment>
<evidence type="ECO:0000313" key="1">
    <source>
        <dbReference type="EMBL" id="EDM77296.1"/>
    </source>
</evidence>